<evidence type="ECO:0000313" key="1">
    <source>
        <dbReference type="EMBL" id="GIY64713.1"/>
    </source>
</evidence>
<name>A0AAV4V4M4_CAEEX</name>
<accession>A0AAV4V4M4</accession>
<organism evidence="1 2">
    <name type="scientific">Caerostris extrusa</name>
    <name type="common">Bark spider</name>
    <name type="synonym">Caerostris bankana</name>
    <dbReference type="NCBI Taxonomy" id="172846"/>
    <lineage>
        <taxon>Eukaryota</taxon>
        <taxon>Metazoa</taxon>
        <taxon>Ecdysozoa</taxon>
        <taxon>Arthropoda</taxon>
        <taxon>Chelicerata</taxon>
        <taxon>Arachnida</taxon>
        <taxon>Araneae</taxon>
        <taxon>Araneomorphae</taxon>
        <taxon>Entelegynae</taxon>
        <taxon>Araneoidea</taxon>
        <taxon>Araneidae</taxon>
        <taxon>Caerostris</taxon>
    </lineage>
</organism>
<evidence type="ECO:0000313" key="2">
    <source>
        <dbReference type="Proteomes" id="UP001054945"/>
    </source>
</evidence>
<proteinExistence type="predicted"/>
<dbReference type="EMBL" id="BPLR01013914">
    <property type="protein sequence ID" value="GIY64713.1"/>
    <property type="molecule type" value="Genomic_DNA"/>
</dbReference>
<dbReference type="AlphaFoldDB" id="A0AAV4V4M4"/>
<gene>
    <name evidence="1" type="ORF">CEXT_463411</name>
</gene>
<reference evidence="1 2" key="1">
    <citation type="submission" date="2021-06" db="EMBL/GenBank/DDBJ databases">
        <title>Caerostris extrusa draft genome.</title>
        <authorList>
            <person name="Kono N."/>
            <person name="Arakawa K."/>
        </authorList>
    </citation>
    <scope>NUCLEOTIDE SEQUENCE [LARGE SCALE GENOMIC DNA]</scope>
</reference>
<sequence length="91" mass="10638">MPKTTALMVILVSFEMMWNSFLANRAHILACVFYLFVRYCTHSIDVVPKYKDMKIPLHYNPAMKSPDAKKWQSAMQEEIMSSKNVCEFGRK</sequence>
<dbReference type="Proteomes" id="UP001054945">
    <property type="component" value="Unassembled WGS sequence"/>
</dbReference>
<protein>
    <submittedName>
        <fullName evidence="1">Uncharacterized protein</fullName>
    </submittedName>
</protein>
<keyword evidence="2" id="KW-1185">Reference proteome</keyword>
<comment type="caution">
    <text evidence="1">The sequence shown here is derived from an EMBL/GenBank/DDBJ whole genome shotgun (WGS) entry which is preliminary data.</text>
</comment>